<sequence length="179" mass="20445">MTTRQSFRFFHDNYAHLRTRYCRSRLFHRGHVFPASIGENGLTDCKSEGDLATPVGILPLRRVFYRADRVHPPETDLPCRAIRPEDGWSDDPGSLTYNRLIQRPHTARHETLMRDDHAYDIVAVLGWNDDPPRPGQGSAIFLHQKPQSGVTAGCIALSPRDLRHFLSLYPRGIIVHPSR</sequence>
<evidence type="ECO:0000256" key="4">
    <source>
        <dbReference type="ARBA" id="ARBA00022960"/>
    </source>
</evidence>
<reference evidence="9 10" key="1">
    <citation type="submission" date="2023-10" db="EMBL/GenBank/DDBJ databases">
        <title>Sorlinia euscelidii gen. nov., sp. nov., an acetic acid bacteria isolated from the gut of Euscelidius variegatus emitter.</title>
        <authorList>
            <person name="Michoud G."/>
            <person name="Marasco R."/>
            <person name="Seferji K."/>
            <person name="Gonella E."/>
            <person name="Garuglieri E."/>
            <person name="Alma A."/>
            <person name="Mapelli F."/>
            <person name="Borin S."/>
            <person name="Daffonchio D."/>
            <person name="Crotti E."/>
        </authorList>
    </citation>
    <scope>NUCLEOTIDE SEQUENCE [LARGE SCALE GENOMIC DNA]</scope>
    <source>
        <strain evidence="9 10">EV16P</strain>
    </source>
</reference>
<comment type="pathway">
    <text evidence="1 7">Cell wall biogenesis; peptidoglycan biosynthesis.</text>
</comment>
<evidence type="ECO:0000313" key="10">
    <source>
        <dbReference type="Proteomes" id="UP001312908"/>
    </source>
</evidence>
<keyword evidence="5 7" id="KW-0573">Peptidoglycan synthesis</keyword>
<evidence type="ECO:0000256" key="6">
    <source>
        <dbReference type="ARBA" id="ARBA00023316"/>
    </source>
</evidence>
<accession>A0ABU7U273</accession>
<evidence type="ECO:0000256" key="1">
    <source>
        <dbReference type="ARBA" id="ARBA00004752"/>
    </source>
</evidence>
<evidence type="ECO:0000256" key="7">
    <source>
        <dbReference type="PROSITE-ProRule" id="PRU01373"/>
    </source>
</evidence>
<keyword evidence="10" id="KW-1185">Reference proteome</keyword>
<evidence type="ECO:0000259" key="8">
    <source>
        <dbReference type="PROSITE" id="PS52029"/>
    </source>
</evidence>
<feature type="active site" description="Nucleophile" evidence="7">
    <location>
        <position position="154"/>
    </location>
</feature>
<keyword evidence="4 7" id="KW-0133">Cell shape</keyword>
<dbReference type="Pfam" id="PF03734">
    <property type="entry name" value="YkuD"/>
    <property type="match status" value="1"/>
</dbReference>
<dbReference type="SUPFAM" id="SSF141523">
    <property type="entry name" value="L,D-transpeptidase catalytic domain-like"/>
    <property type="match status" value="1"/>
</dbReference>
<name>A0ABU7U273_9PROT</name>
<dbReference type="InterPro" id="IPR038063">
    <property type="entry name" value="Transpep_catalytic_dom"/>
</dbReference>
<evidence type="ECO:0000256" key="2">
    <source>
        <dbReference type="ARBA" id="ARBA00005992"/>
    </source>
</evidence>
<feature type="active site" description="Proton donor/acceptor" evidence="7">
    <location>
        <position position="143"/>
    </location>
</feature>
<organism evidence="9 10">
    <name type="scientific">Sorlinia euscelidii</name>
    <dbReference type="NCBI Taxonomy" id="3081148"/>
    <lineage>
        <taxon>Bacteria</taxon>
        <taxon>Pseudomonadati</taxon>
        <taxon>Pseudomonadota</taxon>
        <taxon>Alphaproteobacteria</taxon>
        <taxon>Acetobacterales</taxon>
        <taxon>Acetobacteraceae</taxon>
        <taxon>Sorlinia</taxon>
    </lineage>
</organism>
<dbReference type="InterPro" id="IPR005490">
    <property type="entry name" value="LD_TPept_cat_dom"/>
</dbReference>
<dbReference type="EMBL" id="JAWJZY010000003">
    <property type="protein sequence ID" value="MEE8658969.1"/>
    <property type="molecule type" value="Genomic_DNA"/>
</dbReference>
<dbReference type="PANTHER" id="PTHR38589">
    <property type="entry name" value="BLR0621 PROTEIN"/>
    <property type="match status" value="1"/>
</dbReference>
<evidence type="ECO:0000256" key="3">
    <source>
        <dbReference type="ARBA" id="ARBA00022679"/>
    </source>
</evidence>
<evidence type="ECO:0000256" key="5">
    <source>
        <dbReference type="ARBA" id="ARBA00022984"/>
    </source>
</evidence>
<comment type="caution">
    <text evidence="9">The sequence shown here is derived from an EMBL/GenBank/DDBJ whole genome shotgun (WGS) entry which is preliminary data.</text>
</comment>
<dbReference type="RefSeq" id="WP_394819848.1">
    <property type="nucleotide sequence ID" value="NZ_JAWJZY010000003.1"/>
</dbReference>
<dbReference type="PANTHER" id="PTHR38589:SF1">
    <property type="entry name" value="BLR0621 PROTEIN"/>
    <property type="match status" value="1"/>
</dbReference>
<dbReference type="PROSITE" id="PS52029">
    <property type="entry name" value="LD_TPASE"/>
    <property type="match status" value="1"/>
</dbReference>
<feature type="domain" description="L,D-TPase catalytic" evidence="8">
    <location>
        <begin position="7"/>
        <end position="178"/>
    </location>
</feature>
<keyword evidence="3" id="KW-0808">Transferase</keyword>
<protein>
    <submittedName>
        <fullName evidence="9">YkuD domain-containing protein</fullName>
    </submittedName>
</protein>
<comment type="similarity">
    <text evidence="2">Belongs to the YkuD family.</text>
</comment>
<evidence type="ECO:0000313" key="9">
    <source>
        <dbReference type="EMBL" id="MEE8658969.1"/>
    </source>
</evidence>
<keyword evidence="6 7" id="KW-0961">Cell wall biogenesis/degradation</keyword>
<proteinExistence type="inferred from homology"/>
<dbReference type="Proteomes" id="UP001312908">
    <property type="component" value="Unassembled WGS sequence"/>
</dbReference>
<gene>
    <name evidence="9" type="primary">ykuD</name>
    <name evidence="9" type="ORF">DOFOFD_08090</name>
</gene>